<dbReference type="GO" id="GO:0005525">
    <property type="term" value="F:GTP binding"/>
    <property type="evidence" value="ECO:0007669"/>
    <property type="project" value="InterPro"/>
</dbReference>
<accession>A0A949TX10</accession>
<keyword evidence="3" id="KW-1185">Reference proteome</keyword>
<gene>
    <name evidence="2" type="primary">mobB</name>
    <name evidence="2" type="ORF">I6U48_09190</name>
</gene>
<dbReference type="RefSeq" id="WP_218320112.1">
    <property type="nucleotide sequence ID" value="NZ_JAEEGC010000037.1"/>
</dbReference>
<dbReference type="CDD" id="cd03116">
    <property type="entry name" value="MobB"/>
    <property type="match status" value="1"/>
</dbReference>
<dbReference type="GO" id="GO:0006777">
    <property type="term" value="P:Mo-molybdopterin cofactor biosynthetic process"/>
    <property type="evidence" value="ECO:0007669"/>
    <property type="project" value="InterPro"/>
</dbReference>
<name>A0A949TX10_9CLOT</name>
<protein>
    <submittedName>
        <fullName evidence="2">Molybdopterin-guanine dinucleotide biosynthesis protein B</fullName>
    </submittedName>
</protein>
<sequence>MENLYLDRKQKTTIISVIATKSGMGKTTLIEALIKIFKSRNYTVGILKYDVKKFEIDKEGKDSYKFSKAGADNVIIASAEKLAMIQVLKEKKTIEEIVDIFGNLDIVLIEGFKNNVYPKIEVHRKDIDNNLLCRRPDFSAFNFKAVASDEKLAVDIPVLNLNDVVSIADFIEDNLIKSNSFSSTDIHRK</sequence>
<dbReference type="Proteomes" id="UP000694308">
    <property type="component" value="Unassembled WGS sequence"/>
</dbReference>
<dbReference type="NCBIfam" id="TIGR00176">
    <property type="entry name" value="mobB"/>
    <property type="match status" value="1"/>
</dbReference>
<dbReference type="InterPro" id="IPR004435">
    <property type="entry name" value="MobB_dom"/>
</dbReference>
<comment type="caution">
    <text evidence="2">The sequence shown here is derived from an EMBL/GenBank/DDBJ whole genome shotgun (WGS) entry which is preliminary data.</text>
</comment>
<dbReference type="Pfam" id="PF03205">
    <property type="entry name" value="MobB"/>
    <property type="match status" value="1"/>
</dbReference>
<dbReference type="PANTHER" id="PTHR40072:SF1">
    <property type="entry name" value="MOLYBDOPTERIN-GUANINE DINUCLEOTIDE BIOSYNTHESIS ADAPTER PROTEIN"/>
    <property type="match status" value="1"/>
</dbReference>
<evidence type="ECO:0000313" key="3">
    <source>
        <dbReference type="Proteomes" id="UP000694308"/>
    </source>
</evidence>
<evidence type="ECO:0000313" key="2">
    <source>
        <dbReference type="EMBL" id="MBV7273085.1"/>
    </source>
</evidence>
<proteinExistence type="predicted"/>
<dbReference type="InterPro" id="IPR052539">
    <property type="entry name" value="MGD_biosynthesis_adapter"/>
</dbReference>
<evidence type="ECO:0000259" key="1">
    <source>
        <dbReference type="Pfam" id="PF03205"/>
    </source>
</evidence>
<dbReference type="AlphaFoldDB" id="A0A949TX10"/>
<reference evidence="2" key="1">
    <citation type="submission" date="2020-12" db="EMBL/GenBank/DDBJ databases">
        <title>Clostridium thailandense sp. nov., a novel acetogenic bacterium isolated from peat land soil in Thailand.</title>
        <authorList>
            <person name="Chaikitkaew S."/>
            <person name="Birkeland N.K."/>
        </authorList>
    </citation>
    <scope>NUCLEOTIDE SEQUENCE</scope>
    <source>
        <strain evidence="2">PL3</strain>
    </source>
</reference>
<dbReference type="EMBL" id="JAEEGC010000037">
    <property type="protein sequence ID" value="MBV7273085.1"/>
    <property type="molecule type" value="Genomic_DNA"/>
</dbReference>
<dbReference type="PANTHER" id="PTHR40072">
    <property type="entry name" value="MOLYBDOPTERIN-GUANINE DINUCLEOTIDE BIOSYNTHESIS ADAPTER PROTEIN-RELATED"/>
    <property type="match status" value="1"/>
</dbReference>
<organism evidence="2 3">
    <name type="scientific">Clostridium thailandense</name>
    <dbReference type="NCBI Taxonomy" id="2794346"/>
    <lineage>
        <taxon>Bacteria</taxon>
        <taxon>Bacillati</taxon>
        <taxon>Bacillota</taxon>
        <taxon>Clostridia</taxon>
        <taxon>Eubacteriales</taxon>
        <taxon>Clostridiaceae</taxon>
        <taxon>Clostridium</taxon>
    </lineage>
</organism>
<feature type="domain" description="Molybdopterin-guanine dinucleotide biosynthesis protein B (MobB)" evidence="1">
    <location>
        <begin position="17"/>
        <end position="135"/>
    </location>
</feature>